<evidence type="ECO:0000256" key="12">
    <source>
        <dbReference type="ARBA" id="ARBA00047973"/>
    </source>
</evidence>
<feature type="binding site" evidence="13">
    <location>
        <position position="121"/>
    </location>
    <ligand>
        <name>substrate</name>
    </ligand>
</feature>
<proteinExistence type="inferred from homology"/>
<evidence type="ECO:0000256" key="7">
    <source>
        <dbReference type="ARBA" id="ARBA00016549"/>
    </source>
</evidence>
<feature type="binding site" evidence="13">
    <location>
        <position position="122"/>
    </location>
    <ligand>
        <name>Mg(2+)</name>
        <dbReference type="ChEBI" id="CHEBI:18420"/>
    </ligand>
</feature>
<evidence type="ECO:0000313" key="15">
    <source>
        <dbReference type="Proteomes" id="UP000182379"/>
    </source>
</evidence>
<dbReference type="GO" id="GO:0047443">
    <property type="term" value="F:4-hydroxy-4-methyl-2-oxoglutarate aldolase activity"/>
    <property type="evidence" value="ECO:0007669"/>
    <property type="project" value="UniProtKB-EC"/>
</dbReference>
<dbReference type="EC" id="4.1.1.112" evidence="6"/>
<dbReference type="Gene3D" id="3.50.30.40">
    <property type="entry name" value="Ribonuclease E inhibitor RraA/RraA-like"/>
    <property type="match status" value="1"/>
</dbReference>
<keyword evidence="13" id="KW-0460">Magnesium</keyword>
<dbReference type="GO" id="GO:0008948">
    <property type="term" value="F:oxaloacetate decarboxylase activity"/>
    <property type="evidence" value="ECO:0007669"/>
    <property type="project" value="UniProtKB-EC"/>
</dbReference>
<comment type="catalytic activity">
    <reaction evidence="12">
        <text>oxaloacetate + H(+) = pyruvate + CO2</text>
        <dbReference type="Rhea" id="RHEA:15641"/>
        <dbReference type="ChEBI" id="CHEBI:15361"/>
        <dbReference type="ChEBI" id="CHEBI:15378"/>
        <dbReference type="ChEBI" id="CHEBI:16452"/>
        <dbReference type="ChEBI" id="CHEBI:16526"/>
        <dbReference type="EC" id="4.1.1.112"/>
    </reaction>
</comment>
<comment type="cofactor">
    <cofactor evidence="2">
        <name>a divalent metal cation</name>
        <dbReference type="ChEBI" id="CHEBI:60240"/>
    </cofactor>
</comment>
<reference evidence="14 15" key="1">
    <citation type="submission" date="2016-10" db="EMBL/GenBank/DDBJ databases">
        <authorList>
            <person name="Varghese N."/>
            <person name="Submissions S."/>
        </authorList>
    </citation>
    <scope>NUCLEOTIDE SEQUENCE [LARGE SCALE GENOMIC DNA]</scope>
    <source>
        <strain evidence="14 15">WCC6</strain>
    </source>
</reference>
<evidence type="ECO:0000256" key="6">
    <source>
        <dbReference type="ARBA" id="ARBA00012947"/>
    </source>
</evidence>
<evidence type="ECO:0000256" key="9">
    <source>
        <dbReference type="ARBA" id="ARBA00029596"/>
    </source>
</evidence>
<dbReference type="PANTHER" id="PTHR33254">
    <property type="entry name" value="4-HYDROXY-4-METHYL-2-OXOGLUTARATE ALDOLASE 3-RELATED"/>
    <property type="match status" value="1"/>
</dbReference>
<protein>
    <recommendedName>
        <fullName evidence="7">Putative 4-hydroxy-4-methyl-2-oxoglutarate aldolase</fullName>
        <ecNumber evidence="6">4.1.1.112</ecNumber>
        <ecNumber evidence="5">4.1.3.17</ecNumber>
    </recommendedName>
    <alternativeName>
        <fullName evidence="11">Oxaloacetate decarboxylase</fullName>
    </alternativeName>
    <alternativeName>
        <fullName evidence="9">Regulator of ribonuclease activity homolog</fullName>
    </alternativeName>
    <alternativeName>
        <fullName evidence="10">RraA-like protein</fullName>
    </alternativeName>
</protein>
<evidence type="ECO:0000256" key="4">
    <source>
        <dbReference type="ARBA" id="ARBA00011233"/>
    </source>
</evidence>
<keyword evidence="13" id="KW-0479">Metal-binding</keyword>
<dbReference type="InterPro" id="IPR005493">
    <property type="entry name" value="RraA/RraA-like"/>
</dbReference>
<comment type="similarity">
    <text evidence="3">Belongs to the class II aldolase/RraA-like family.</text>
</comment>
<evidence type="ECO:0000256" key="13">
    <source>
        <dbReference type="PIRSR" id="PIRSR605493-1"/>
    </source>
</evidence>
<comment type="function">
    <text evidence="8">Catalyzes the aldol cleavage of 4-hydroxy-4-methyl-2-oxoglutarate (HMG) into 2 molecules of pyruvate. Also contains a secondary oxaloacetate (OAA) decarboxylase activity due to the common pyruvate enolate transition state formed following C-C bond cleavage in the retro-aldol and decarboxylation reactions.</text>
</comment>
<dbReference type="EC" id="4.1.3.17" evidence="5"/>
<dbReference type="PANTHER" id="PTHR33254:SF4">
    <property type="entry name" value="4-HYDROXY-4-METHYL-2-OXOGLUTARATE ALDOLASE 3-RELATED"/>
    <property type="match status" value="1"/>
</dbReference>
<comment type="catalytic activity">
    <reaction evidence="1">
        <text>4-hydroxy-4-methyl-2-oxoglutarate = 2 pyruvate</text>
        <dbReference type="Rhea" id="RHEA:22748"/>
        <dbReference type="ChEBI" id="CHEBI:15361"/>
        <dbReference type="ChEBI" id="CHEBI:58276"/>
        <dbReference type="EC" id="4.1.3.17"/>
    </reaction>
</comment>
<dbReference type="InterPro" id="IPR036704">
    <property type="entry name" value="RraA/RraA-like_sf"/>
</dbReference>
<evidence type="ECO:0000256" key="3">
    <source>
        <dbReference type="ARBA" id="ARBA00008621"/>
    </source>
</evidence>
<evidence type="ECO:0000313" key="14">
    <source>
        <dbReference type="EMBL" id="SDW83743.1"/>
    </source>
</evidence>
<gene>
    <name evidence="14" type="ORF">SAMN05216495_1074</name>
</gene>
<dbReference type="Pfam" id="PF03737">
    <property type="entry name" value="RraA-like"/>
    <property type="match status" value="1"/>
</dbReference>
<comment type="cofactor">
    <cofactor evidence="13">
        <name>Mg(2+)</name>
        <dbReference type="ChEBI" id="CHEBI:18420"/>
    </cofactor>
</comment>
<evidence type="ECO:0000256" key="1">
    <source>
        <dbReference type="ARBA" id="ARBA00001342"/>
    </source>
</evidence>
<evidence type="ECO:0000256" key="11">
    <source>
        <dbReference type="ARBA" id="ARBA00032305"/>
    </source>
</evidence>
<feature type="binding site" evidence="13">
    <location>
        <begin position="98"/>
        <end position="101"/>
    </location>
    <ligand>
        <name>substrate</name>
    </ligand>
</feature>
<dbReference type="CDD" id="cd16841">
    <property type="entry name" value="RraA_family"/>
    <property type="match status" value="1"/>
</dbReference>
<sequence length="232" mass="25345">MTVGKRIFLKRNMPNKEIIESYRKIPAANVCDALNRNCGMNPRIKLMTKASRTLCGPAYTVKTRAGDNLSIHAAMNFIGEGDVLVISNEGSSNRALMGQIMIDYLFFYKKIAGLIVDGPIRDIDVLKNYQFPIYATGTCPAGPYKDGPGEVNVPIACGEIPVNPGDIILADADGIVVIPSQDAEKMLPACQALAANDARKSSISRTGTVDRSWVTKLLEEKKYEVIDDIYKS</sequence>
<comment type="caution">
    <text evidence="14">The sequence shown here is derived from an EMBL/GenBank/DDBJ whole genome shotgun (WGS) entry which is preliminary data.</text>
</comment>
<name>A0A1H2WSU2_ACIFE</name>
<dbReference type="AlphaFoldDB" id="A0A1H2WSU2"/>
<evidence type="ECO:0000256" key="5">
    <source>
        <dbReference type="ARBA" id="ARBA00012213"/>
    </source>
</evidence>
<evidence type="ECO:0000256" key="2">
    <source>
        <dbReference type="ARBA" id="ARBA00001968"/>
    </source>
</evidence>
<evidence type="ECO:0000256" key="10">
    <source>
        <dbReference type="ARBA" id="ARBA00030169"/>
    </source>
</evidence>
<dbReference type="GO" id="GO:0046872">
    <property type="term" value="F:metal ion binding"/>
    <property type="evidence" value="ECO:0007669"/>
    <property type="project" value="UniProtKB-KW"/>
</dbReference>
<dbReference type="EMBL" id="FNOP01000007">
    <property type="protein sequence ID" value="SDW83743.1"/>
    <property type="molecule type" value="Genomic_DNA"/>
</dbReference>
<evidence type="ECO:0000256" key="8">
    <source>
        <dbReference type="ARBA" id="ARBA00025046"/>
    </source>
</evidence>
<dbReference type="SUPFAM" id="SSF89562">
    <property type="entry name" value="RraA-like"/>
    <property type="match status" value="1"/>
</dbReference>
<accession>A0A1H2WSU2</accession>
<dbReference type="RefSeq" id="WP_074705738.1">
    <property type="nucleotide sequence ID" value="NZ_DLEB01000038.1"/>
</dbReference>
<organism evidence="14 15">
    <name type="scientific">Acidaminococcus fermentans</name>
    <dbReference type="NCBI Taxonomy" id="905"/>
    <lineage>
        <taxon>Bacteria</taxon>
        <taxon>Bacillati</taxon>
        <taxon>Bacillota</taxon>
        <taxon>Negativicutes</taxon>
        <taxon>Acidaminococcales</taxon>
        <taxon>Acidaminococcaceae</taxon>
        <taxon>Acidaminococcus</taxon>
    </lineage>
</organism>
<dbReference type="Proteomes" id="UP000182379">
    <property type="component" value="Unassembled WGS sequence"/>
</dbReference>
<comment type="subunit">
    <text evidence="4">Homotrimer.</text>
</comment>